<evidence type="ECO:0000313" key="3">
    <source>
        <dbReference type="Proteomes" id="UP000557566"/>
    </source>
</evidence>
<dbReference type="AlphaFoldDB" id="A0A8H4PMV4"/>
<feature type="compositionally biased region" description="Low complexity" evidence="1">
    <location>
        <begin position="164"/>
        <end position="174"/>
    </location>
</feature>
<dbReference type="Proteomes" id="UP000557566">
    <property type="component" value="Unassembled WGS sequence"/>
</dbReference>
<accession>A0A8H4PMV4</accession>
<proteinExistence type="predicted"/>
<keyword evidence="3" id="KW-1185">Reference proteome</keyword>
<name>A0A8H4PMV4_9HYPO</name>
<evidence type="ECO:0000313" key="2">
    <source>
        <dbReference type="EMBL" id="KAF4506918.1"/>
    </source>
</evidence>
<reference evidence="2 3" key="1">
    <citation type="journal article" date="2020" name="Genome Biol. Evol.">
        <title>A new high-quality draft genome assembly of the Chinese cordyceps Ophiocordyceps sinensis.</title>
        <authorList>
            <person name="Shu R."/>
            <person name="Zhang J."/>
            <person name="Meng Q."/>
            <person name="Zhang H."/>
            <person name="Zhou G."/>
            <person name="Li M."/>
            <person name="Wu P."/>
            <person name="Zhao Y."/>
            <person name="Chen C."/>
            <person name="Qin Q."/>
        </authorList>
    </citation>
    <scope>NUCLEOTIDE SEQUENCE [LARGE SCALE GENOMIC DNA]</scope>
    <source>
        <strain evidence="2 3">IOZ07</strain>
    </source>
</reference>
<sequence length="382" mass="42233">MTSQKTYFEAITDQSTLARASQGQETLASLLQSQGWKSGVSKWGRQELIAHRAVCSRSVDYLPLLKRFKPTSAPNECIAALVNGPGPLQLLLHKAEAQLVQHFHPSLGYVWAAMRPFLEDDTDAADQPSRGRRERRAPERLEGGALSDEADFESSPESGQRPESSASTNSSFQSAGYTEKSTGALLEEDTVQLASFFIRCVLNHTQATGKSEPFLEFRSKRLSYSFTVDMSSKLLFQAIDDGGIQVSDYGRGEVHQVALLEGKRVLQVTKGRADIPDEVLGQMIGEALALKQESPDTNRTPRTDFITILAITHYLRFFNFSIPDDYVASYQALADPNSTQTGLEGVLKITSTDWLDLKDAPHRGVVVSHLRALIRWANEELA</sequence>
<protein>
    <submittedName>
        <fullName evidence="2">Uncharacterized protein</fullName>
    </submittedName>
</protein>
<gene>
    <name evidence="2" type="ORF">G6O67_005603</name>
</gene>
<evidence type="ECO:0000256" key="1">
    <source>
        <dbReference type="SAM" id="MobiDB-lite"/>
    </source>
</evidence>
<organism evidence="2 3">
    <name type="scientific">Ophiocordyceps sinensis</name>
    <dbReference type="NCBI Taxonomy" id="72228"/>
    <lineage>
        <taxon>Eukaryota</taxon>
        <taxon>Fungi</taxon>
        <taxon>Dikarya</taxon>
        <taxon>Ascomycota</taxon>
        <taxon>Pezizomycotina</taxon>
        <taxon>Sordariomycetes</taxon>
        <taxon>Hypocreomycetidae</taxon>
        <taxon>Hypocreales</taxon>
        <taxon>Ophiocordycipitaceae</taxon>
        <taxon>Ophiocordyceps</taxon>
    </lineage>
</organism>
<comment type="caution">
    <text evidence="2">The sequence shown here is derived from an EMBL/GenBank/DDBJ whole genome shotgun (WGS) entry which is preliminary data.</text>
</comment>
<dbReference type="OrthoDB" id="4923338at2759"/>
<feature type="region of interest" description="Disordered" evidence="1">
    <location>
        <begin position="121"/>
        <end position="175"/>
    </location>
</feature>
<dbReference type="EMBL" id="JAAVMX010000006">
    <property type="protein sequence ID" value="KAF4506918.1"/>
    <property type="molecule type" value="Genomic_DNA"/>
</dbReference>